<dbReference type="PANTHER" id="PTHR43213:SF5">
    <property type="entry name" value="BIFUNCTIONAL DTTP_UTP PYROPHOSPHATASE_METHYLTRANSFERASE PROTEIN-RELATED"/>
    <property type="match status" value="1"/>
</dbReference>
<gene>
    <name evidence="4" type="ORF">PCC79_11715</name>
</gene>
<dbReference type="EC" id="3.6.1.9" evidence="3"/>
<dbReference type="Pfam" id="PF02545">
    <property type="entry name" value="Maf"/>
    <property type="match status" value="1"/>
</dbReference>
<comment type="catalytic activity">
    <reaction evidence="3">
        <text>a ribonucleoside 5'-triphosphate + H2O = a ribonucleoside 5'-phosphate + diphosphate + H(+)</text>
        <dbReference type="Rhea" id="RHEA:23996"/>
        <dbReference type="ChEBI" id="CHEBI:15377"/>
        <dbReference type="ChEBI" id="CHEBI:15378"/>
        <dbReference type="ChEBI" id="CHEBI:33019"/>
        <dbReference type="ChEBI" id="CHEBI:58043"/>
        <dbReference type="ChEBI" id="CHEBI:61557"/>
        <dbReference type="EC" id="3.6.1.9"/>
    </reaction>
</comment>
<protein>
    <recommendedName>
        <fullName evidence="3">Nucleoside triphosphate pyrophosphatase</fullName>
        <ecNumber evidence="3">3.6.1.9</ecNumber>
    </recommendedName>
    <alternativeName>
        <fullName evidence="3">Nucleotide pyrophosphatase</fullName>
        <shortName evidence="3">Nucleotide PPase</shortName>
    </alternativeName>
</protein>
<dbReference type="SUPFAM" id="SSF52972">
    <property type="entry name" value="ITPase-like"/>
    <property type="match status" value="1"/>
</dbReference>
<dbReference type="EMBL" id="CP115965">
    <property type="protein sequence ID" value="WZW97566.1"/>
    <property type="molecule type" value="Genomic_DNA"/>
</dbReference>
<feature type="active site" description="Proton acceptor" evidence="3">
    <location>
        <position position="78"/>
    </location>
</feature>
<evidence type="ECO:0000256" key="3">
    <source>
        <dbReference type="HAMAP-Rule" id="MF_00528"/>
    </source>
</evidence>
<comment type="subcellular location">
    <subcellularLocation>
        <location evidence="3">Cytoplasm</location>
    </subcellularLocation>
</comment>
<organism evidence="4 5">
    <name type="scientific">Propioniciclava soli</name>
    <dbReference type="NCBI Taxonomy" id="2775081"/>
    <lineage>
        <taxon>Bacteria</taxon>
        <taxon>Bacillati</taxon>
        <taxon>Actinomycetota</taxon>
        <taxon>Actinomycetes</taxon>
        <taxon>Propionibacteriales</taxon>
        <taxon>Propionibacteriaceae</taxon>
        <taxon>Propioniciclava</taxon>
    </lineage>
</organism>
<dbReference type="RefSeq" id="WP_342371923.1">
    <property type="nucleotide sequence ID" value="NZ_CP115965.1"/>
</dbReference>
<comment type="function">
    <text evidence="3">Nucleoside triphosphate pyrophosphatase. May have a dual role in cell division arrest and in preventing the incorporation of modified nucleotides into cellular nucleic acids.</text>
</comment>
<comment type="catalytic activity">
    <reaction evidence="3">
        <text>a 2'-deoxyribonucleoside 5'-triphosphate + H2O = a 2'-deoxyribonucleoside 5'-phosphate + diphosphate + H(+)</text>
        <dbReference type="Rhea" id="RHEA:44644"/>
        <dbReference type="ChEBI" id="CHEBI:15377"/>
        <dbReference type="ChEBI" id="CHEBI:15378"/>
        <dbReference type="ChEBI" id="CHEBI:33019"/>
        <dbReference type="ChEBI" id="CHEBI:61560"/>
        <dbReference type="ChEBI" id="CHEBI:65317"/>
        <dbReference type="EC" id="3.6.1.9"/>
    </reaction>
</comment>
<keyword evidence="2 3" id="KW-0378">Hydrolase</keyword>
<evidence type="ECO:0000256" key="2">
    <source>
        <dbReference type="ARBA" id="ARBA00022801"/>
    </source>
</evidence>
<evidence type="ECO:0000313" key="5">
    <source>
        <dbReference type="Proteomes" id="UP001434337"/>
    </source>
</evidence>
<keyword evidence="3" id="KW-0546">Nucleotide metabolism</keyword>
<reference evidence="4 5" key="1">
    <citation type="journal article" date="2023" name="Environ Microbiome">
        <title>A coral-associated actinobacterium mitigates coral bleaching under heat stress.</title>
        <authorList>
            <person name="Li J."/>
            <person name="Zou Y."/>
            <person name="Li Q."/>
            <person name="Zhang J."/>
            <person name="Bourne D.G."/>
            <person name="Lyu Y."/>
            <person name="Liu C."/>
            <person name="Zhang S."/>
        </authorList>
    </citation>
    <scope>NUCLEOTIDE SEQUENCE [LARGE SCALE GENOMIC DNA]</scope>
    <source>
        <strain evidence="4 5">SCSIO 13291</strain>
    </source>
</reference>
<evidence type="ECO:0000313" key="4">
    <source>
        <dbReference type="EMBL" id="WZW97566.1"/>
    </source>
</evidence>
<dbReference type="Gene3D" id="3.90.950.10">
    <property type="match status" value="1"/>
</dbReference>
<evidence type="ECO:0000256" key="1">
    <source>
        <dbReference type="ARBA" id="ARBA00001968"/>
    </source>
</evidence>
<comment type="similarity">
    <text evidence="3">Belongs to the Maf family.</text>
</comment>
<dbReference type="InterPro" id="IPR003697">
    <property type="entry name" value="Maf-like"/>
</dbReference>
<dbReference type="InterPro" id="IPR029001">
    <property type="entry name" value="ITPase-like_fam"/>
</dbReference>
<dbReference type="PANTHER" id="PTHR43213">
    <property type="entry name" value="BIFUNCTIONAL DTTP/UTP PYROPHOSPHATASE/METHYLTRANSFERASE PROTEIN-RELATED"/>
    <property type="match status" value="1"/>
</dbReference>
<sequence>MRLVLASASPARLATLRAAGVEPLVRVSGVDESTVPHADPTELALALADLKAEAVLAALASGSAEGVGEDAFVLVGCDSVLELDGRAHGKPGTDDAVRARWRALRGRSGRLVTGHHVAVVRGDAVAHRSRAASTTVHFADVTDAEIEAYVATGEPQHVAGAFTIDGYGAAFVSGVAGDHHNVVGISVPLLRVLLAELGVAWTDLWRAQR</sequence>
<dbReference type="HAMAP" id="MF_00528">
    <property type="entry name" value="Maf"/>
    <property type="match status" value="1"/>
</dbReference>
<comment type="caution">
    <text evidence="3">Lacks conserved residue(s) required for the propagation of feature annotation.</text>
</comment>
<keyword evidence="5" id="KW-1185">Reference proteome</keyword>
<comment type="cofactor">
    <cofactor evidence="1 3">
        <name>a divalent metal cation</name>
        <dbReference type="ChEBI" id="CHEBI:60240"/>
    </cofactor>
</comment>
<dbReference type="Proteomes" id="UP001434337">
    <property type="component" value="Chromosome"/>
</dbReference>
<name>A0ABZ3C4G0_9ACTN</name>
<keyword evidence="3" id="KW-0963">Cytoplasm</keyword>
<dbReference type="PIRSF" id="PIRSF006305">
    <property type="entry name" value="Maf"/>
    <property type="match status" value="1"/>
</dbReference>
<dbReference type="NCBIfam" id="TIGR00172">
    <property type="entry name" value="maf"/>
    <property type="match status" value="1"/>
</dbReference>
<proteinExistence type="inferred from homology"/>
<dbReference type="CDD" id="cd00555">
    <property type="entry name" value="Maf"/>
    <property type="match status" value="1"/>
</dbReference>
<accession>A0ABZ3C4G0</accession>